<comment type="caution">
    <text evidence="2">The sequence shown here is derived from an EMBL/GenBank/DDBJ whole genome shotgun (WGS) entry which is preliminary data.</text>
</comment>
<dbReference type="InterPro" id="IPR010852">
    <property type="entry name" value="ABATE"/>
</dbReference>
<evidence type="ECO:0000313" key="3">
    <source>
        <dbReference type="Proteomes" id="UP001596116"/>
    </source>
</evidence>
<reference evidence="2 3" key="1">
    <citation type="submission" date="2024-09" db="EMBL/GenBank/DDBJ databases">
        <authorList>
            <person name="Zhang Z.-H."/>
        </authorList>
    </citation>
    <scope>NUCLEOTIDE SEQUENCE [LARGE SCALE GENOMIC DNA]</scope>
    <source>
        <strain evidence="2 3">HHTR114</strain>
    </source>
</reference>
<feature type="domain" description="Zinc finger CGNR" evidence="1">
    <location>
        <begin position="161"/>
        <end position="204"/>
    </location>
</feature>
<keyword evidence="3" id="KW-1185">Reference proteome</keyword>
<dbReference type="EMBL" id="JBHPON010000001">
    <property type="protein sequence ID" value="MFC6034952.1"/>
    <property type="molecule type" value="Genomic_DNA"/>
</dbReference>
<dbReference type="PANTHER" id="PTHR35525:SF3">
    <property type="entry name" value="BLL6575 PROTEIN"/>
    <property type="match status" value="1"/>
</dbReference>
<dbReference type="Gene3D" id="1.10.3300.10">
    <property type="entry name" value="Jann2411-like domain"/>
    <property type="match status" value="1"/>
</dbReference>
<dbReference type="PANTHER" id="PTHR35525">
    <property type="entry name" value="BLL6575 PROTEIN"/>
    <property type="match status" value="1"/>
</dbReference>
<organism evidence="2 3">
    <name type="scientific">Hyphococcus aureus</name>
    <dbReference type="NCBI Taxonomy" id="2666033"/>
    <lineage>
        <taxon>Bacteria</taxon>
        <taxon>Pseudomonadati</taxon>
        <taxon>Pseudomonadota</taxon>
        <taxon>Alphaproteobacteria</taxon>
        <taxon>Parvularculales</taxon>
        <taxon>Parvularculaceae</taxon>
        <taxon>Hyphococcus</taxon>
    </lineage>
</organism>
<protein>
    <submittedName>
        <fullName evidence="2">CGNR zinc finger domain-containing protein</fullName>
    </submittedName>
</protein>
<dbReference type="InterPro" id="IPR021005">
    <property type="entry name" value="Znf_CGNR"/>
</dbReference>
<dbReference type="InterPro" id="IPR023286">
    <property type="entry name" value="ABATE_dom_sf"/>
</dbReference>
<gene>
    <name evidence="2" type="ORF">ACFMB1_05315</name>
</gene>
<dbReference type="Pfam" id="PF07336">
    <property type="entry name" value="ABATE"/>
    <property type="match status" value="1"/>
</dbReference>
<dbReference type="Proteomes" id="UP001596116">
    <property type="component" value="Unassembled WGS sequence"/>
</dbReference>
<accession>A0ABW1KWB1</accession>
<evidence type="ECO:0000259" key="1">
    <source>
        <dbReference type="Pfam" id="PF11706"/>
    </source>
</evidence>
<proteinExistence type="predicted"/>
<dbReference type="Pfam" id="PF11706">
    <property type="entry name" value="zf-CGNR"/>
    <property type="match status" value="1"/>
</dbReference>
<evidence type="ECO:0000313" key="2">
    <source>
        <dbReference type="EMBL" id="MFC6034952.1"/>
    </source>
</evidence>
<name>A0ABW1KWB1_9PROT</name>
<sequence length="208" mass="23085">MRFSSYAWSEKDMIGGNAALDFVNTAAYWTTGDPEDRLGGPEGFGKWAAAAGLLYGDDMARLEKEIADDPKAGEEAFKTAVALRAALWRIFNAIVTHGDVDEGDLALLDECKVRAARHCRIAHDGDGFRRRCADEAPALERALRLIVEAAEELLLHGRLDRLHACGGESCEWLFIDLSKNGRRRWCDMATCGNDAKVKKFRKRKKKAA</sequence>
<dbReference type="RefSeq" id="WP_379879714.1">
    <property type="nucleotide sequence ID" value="NZ_JBHPON010000001.1"/>
</dbReference>
<dbReference type="SUPFAM" id="SSF160904">
    <property type="entry name" value="Jann2411-like"/>
    <property type="match status" value="1"/>
</dbReference>